<reference evidence="1 2" key="1">
    <citation type="journal article" date="2019" name="Commun. Biol.">
        <title>The bagworm genome reveals a unique fibroin gene that provides high tensile strength.</title>
        <authorList>
            <person name="Kono N."/>
            <person name="Nakamura H."/>
            <person name="Ohtoshi R."/>
            <person name="Tomita M."/>
            <person name="Numata K."/>
            <person name="Arakawa K."/>
        </authorList>
    </citation>
    <scope>NUCLEOTIDE SEQUENCE [LARGE SCALE GENOMIC DNA]</scope>
</reference>
<comment type="caution">
    <text evidence="1">The sequence shown here is derived from an EMBL/GenBank/DDBJ whole genome shotgun (WGS) entry which is preliminary data.</text>
</comment>
<protein>
    <submittedName>
        <fullName evidence="1">Uncharacterized protein</fullName>
    </submittedName>
</protein>
<organism evidence="1 2">
    <name type="scientific">Eumeta variegata</name>
    <name type="common">Bagworm moth</name>
    <name type="synonym">Eumeta japonica</name>
    <dbReference type="NCBI Taxonomy" id="151549"/>
    <lineage>
        <taxon>Eukaryota</taxon>
        <taxon>Metazoa</taxon>
        <taxon>Ecdysozoa</taxon>
        <taxon>Arthropoda</taxon>
        <taxon>Hexapoda</taxon>
        <taxon>Insecta</taxon>
        <taxon>Pterygota</taxon>
        <taxon>Neoptera</taxon>
        <taxon>Endopterygota</taxon>
        <taxon>Lepidoptera</taxon>
        <taxon>Glossata</taxon>
        <taxon>Ditrysia</taxon>
        <taxon>Tineoidea</taxon>
        <taxon>Psychidae</taxon>
        <taxon>Oiketicinae</taxon>
        <taxon>Eumeta</taxon>
    </lineage>
</organism>
<proteinExistence type="predicted"/>
<evidence type="ECO:0000313" key="1">
    <source>
        <dbReference type="EMBL" id="GBP02116.1"/>
    </source>
</evidence>
<sequence>MGRHIAHGPIIAGQEKVLERQPRMDVVKWVDRPLGGPTDRAAYRSPLLVVAQAASAGMCWGYRRVRPTLQRNNDRDDAFPMFKYTPPR</sequence>
<accession>A0A4C1SJP0</accession>
<dbReference type="EMBL" id="BGZK01003516">
    <property type="protein sequence ID" value="GBP02116.1"/>
    <property type="molecule type" value="Genomic_DNA"/>
</dbReference>
<name>A0A4C1SJP0_EUMVA</name>
<dbReference type="AlphaFoldDB" id="A0A4C1SJP0"/>
<evidence type="ECO:0000313" key="2">
    <source>
        <dbReference type="Proteomes" id="UP000299102"/>
    </source>
</evidence>
<gene>
    <name evidence="1" type="ORF">EVAR_101362_1</name>
</gene>
<keyword evidence="2" id="KW-1185">Reference proteome</keyword>
<dbReference type="Proteomes" id="UP000299102">
    <property type="component" value="Unassembled WGS sequence"/>
</dbReference>